<accession>A0A0E9QNA3</accession>
<protein>
    <submittedName>
        <fullName evidence="1">Uncharacterized protein</fullName>
    </submittedName>
</protein>
<name>A0A0E9QNA3_ANGAN</name>
<dbReference type="EMBL" id="GBXM01091019">
    <property type="protein sequence ID" value="JAH17558.1"/>
    <property type="molecule type" value="Transcribed_RNA"/>
</dbReference>
<evidence type="ECO:0000313" key="1">
    <source>
        <dbReference type="EMBL" id="JAH17558.1"/>
    </source>
</evidence>
<reference evidence="1" key="1">
    <citation type="submission" date="2014-11" db="EMBL/GenBank/DDBJ databases">
        <authorList>
            <person name="Amaro Gonzalez C."/>
        </authorList>
    </citation>
    <scope>NUCLEOTIDE SEQUENCE</scope>
</reference>
<proteinExistence type="predicted"/>
<dbReference type="AlphaFoldDB" id="A0A0E9QNA3"/>
<reference evidence="1" key="2">
    <citation type="journal article" date="2015" name="Fish Shellfish Immunol.">
        <title>Early steps in the European eel (Anguilla anguilla)-Vibrio vulnificus interaction in the gills: Role of the RtxA13 toxin.</title>
        <authorList>
            <person name="Callol A."/>
            <person name="Pajuelo D."/>
            <person name="Ebbesson L."/>
            <person name="Teles M."/>
            <person name="MacKenzie S."/>
            <person name="Amaro C."/>
        </authorList>
    </citation>
    <scope>NUCLEOTIDE SEQUENCE</scope>
</reference>
<sequence length="30" mass="3283">MRVVIKQVHALSSTIRRATMSALNCPGSVR</sequence>
<organism evidence="1">
    <name type="scientific">Anguilla anguilla</name>
    <name type="common">European freshwater eel</name>
    <name type="synonym">Muraena anguilla</name>
    <dbReference type="NCBI Taxonomy" id="7936"/>
    <lineage>
        <taxon>Eukaryota</taxon>
        <taxon>Metazoa</taxon>
        <taxon>Chordata</taxon>
        <taxon>Craniata</taxon>
        <taxon>Vertebrata</taxon>
        <taxon>Euteleostomi</taxon>
        <taxon>Actinopterygii</taxon>
        <taxon>Neopterygii</taxon>
        <taxon>Teleostei</taxon>
        <taxon>Anguilliformes</taxon>
        <taxon>Anguillidae</taxon>
        <taxon>Anguilla</taxon>
    </lineage>
</organism>
<dbReference type="EMBL" id="GBXM01061672">
    <property type="protein sequence ID" value="JAH46905.1"/>
    <property type="molecule type" value="Transcribed_RNA"/>
</dbReference>